<dbReference type="Proteomes" id="UP001221757">
    <property type="component" value="Unassembled WGS sequence"/>
</dbReference>
<sequence>MKNFFQRTRSNSNAPANDAYRVWLPPADASRPAPPGPNQWIHASGQDSVRPRGEAPRSSSRARADASSVPTSSTYKYATVPPNSTGFYYPNNPGQPQSFPPPFPPQYYPPDRPDSRLGYVPYPYPNPQYPQSFTAAPPSAQPATSSRREDKKRNAGDGRRSSPVPAPAPAAERPPSSRKHSEKDDRARRPSSSSLREQKREEEAEVKKPKTKTRETSETRKRRDSQVGDSYAEKYRDQSSRKESRRDSKFRQNPRVEEGDSSDSSAQRPSSAAGYRRQLREGMRNRAQQEPIPFPAGSRVGLPLQPTAASSSSGKHTPQNPRMPVYLPTNQRRDEGQPGLSESDTDHGTLNRRRNFLRGTALGNAKQSKPSAPTPVEKKVKESKGLWPFSRSKSSQKLPQNAPPTPANIPSKKTRADSTPAKLVSTPPPP</sequence>
<feature type="compositionally biased region" description="Polar residues" evidence="1">
    <location>
        <begin position="69"/>
        <end position="86"/>
    </location>
</feature>
<proteinExistence type="predicted"/>
<accession>A0AAD7MC32</accession>
<feature type="compositionally biased region" description="Basic and acidic residues" evidence="1">
    <location>
        <begin position="146"/>
        <end position="160"/>
    </location>
</feature>
<evidence type="ECO:0000313" key="2">
    <source>
        <dbReference type="EMBL" id="KAJ7709970.1"/>
    </source>
</evidence>
<comment type="caution">
    <text evidence="2">The sequence shown here is derived from an EMBL/GenBank/DDBJ whole genome shotgun (WGS) entry which is preliminary data.</text>
</comment>
<reference evidence="2" key="1">
    <citation type="submission" date="2023-03" db="EMBL/GenBank/DDBJ databases">
        <title>Massive genome expansion in bonnet fungi (Mycena s.s.) driven by repeated elements and novel gene families across ecological guilds.</title>
        <authorList>
            <consortium name="Lawrence Berkeley National Laboratory"/>
            <person name="Harder C.B."/>
            <person name="Miyauchi S."/>
            <person name="Viragh M."/>
            <person name="Kuo A."/>
            <person name="Thoen E."/>
            <person name="Andreopoulos B."/>
            <person name="Lu D."/>
            <person name="Skrede I."/>
            <person name="Drula E."/>
            <person name="Henrissat B."/>
            <person name="Morin E."/>
            <person name="Kohler A."/>
            <person name="Barry K."/>
            <person name="LaButti K."/>
            <person name="Morin E."/>
            <person name="Salamov A."/>
            <person name="Lipzen A."/>
            <person name="Mereny Z."/>
            <person name="Hegedus B."/>
            <person name="Baldrian P."/>
            <person name="Stursova M."/>
            <person name="Weitz H."/>
            <person name="Taylor A."/>
            <person name="Grigoriev I.V."/>
            <person name="Nagy L.G."/>
            <person name="Martin F."/>
            <person name="Kauserud H."/>
        </authorList>
    </citation>
    <scope>NUCLEOTIDE SEQUENCE</scope>
    <source>
        <strain evidence="2">CBHHK067</strain>
    </source>
</reference>
<evidence type="ECO:0000313" key="3">
    <source>
        <dbReference type="Proteomes" id="UP001221757"/>
    </source>
</evidence>
<protein>
    <submittedName>
        <fullName evidence="2">Uncharacterized protein</fullName>
    </submittedName>
</protein>
<feature type="compositionally biased region" description="Low complexity" evidence="1">
    <location>
        <begin position="56"/>
        <end position="68"/>
    </location>
</feature>
<feature type="compositionally biased region" description="Polar residues" evidence="1">
    <location>
        <begin position="1"/>
        <end position="15"/>
    </location>
</feature>
<feature type="compositionally biased region" description="Basic and acidic residues" evidence="1">
    <location>
        <begin position="179"/>
        <end position="188"/>
    </location>
</feature>
<name>A0AAD7MC32_MYCRO</name>
<organism evidence="2 3">
    <name type="scientific">Mycena rosella</name>
    <name type="common">Pink bonnet</name>
    <name type="synonym">Agaricus rosellus</name>
    <dbReference type="NCBI Taxonomy" id="1033263"/>
    <lineage>
        <taxon>Eukaryota</taxon>
        <taxon>Fungi</taxon>
        <taxon>Dikarya</taxon>
        <taxon>Basidiomycota</taxon>
        <taxon>Agaricomycotina</taxon>
        <taxon>Agaricomycetes</taxon>
        <taxon>Agaricomycetidae</taxon>
        <taxon>Agaricales</taxon>
        <taxon>Marasmiineae</taxon>
        <taxon>Mycenaceae</taxon>
        <taxon>Mycena</taxon>
    </lineage>
</organism>
<feature type="compositionally biased region" description="Low complexity" evidence="1">
    <location>
        <begin position="129"/>
        <end position="145"/>
    </location>
</feature>
<dbReference type="AlphaFoldDB" id="A0AAD7MC32"/>
<feature type="compositionally biased region" description="Pro residues" evidence="1">
    <location>
        <begin position="98"/>
        <end position="110"/>
    </location>
</feature>
<gene>
    <name evidence="2" type="ORF">B0H17DRAFT_248336</name>
</gene>
<dbReference type="EMBL" id="JARKIE010000002">
    <property type="protein sequence ID" value="KAJ7709970.1"/>
    <property type="molecule type" value="Genomic_DNA"/>
</dbReference>
<keyword evidence="3" id="KW-1185">Reference proteome</keyword>
<feature type="compositionally biased region" description="Polar residues" evidence="1">
    <location>
        <begin position="307"/>
        <end position="320"/>
    </location>
</feature>
<feature type="compositionally biased region" description="Basic and acidic residues" evidence="1">
    <location>
        <begin position="196"/>
        <end position="258"/>
    </location>
</feature>
<feature type="compositionally biased region" description="Low complexity" evidence="1">
    <location>
        <begin position="262"/>
        <end position="273"/>
    </location>
</feature>
<feature type="region of interest" description="Disordered" evidence="1">
    <location>
        <begin position="1"/>
        <end position="430"/>
    </location>
</feature>
<evidence type="ECO:0000256" key="1">
    <source>
        <dbReference type="SAM" id="MobiDB-lite"/>
    </source>
</evidence>